<protein>
    <submittedName>
        <fullName evidence="2">Spore coat protein CotH</fullName>
    </submittedName>
</protein>
<keyword evidence="3" id="KW-1185">Reference proteome</keyword>
<feature type="compositionally biased region" description="Gly residues" evidence="1">
    <location>
        <begin position="427"/>
        <end position="439"/>
    </location>
</feature>
<keyword evidence="2" id="KW-0167">Capsid protein</keyword>
<feature type="compositionally biased region" description="Polar residues" evidence="1">
    <location>
        <begin position="481"/>
        <end position="495"/>
    </location>
</feature>
<accession>A0ABQ7FHJ2</accession>
<proteinExistence type="predicted"/>
<dbReference type="Proteomes" id="UP000621266">
    <property type="component" value="Unassembled WGS sequence"/>
</dbReference>
<dbReference type="PANTHER" id="PTHR40050:SF1">
    <property type="entry name" value="INNER SPORE COAT PROTEIN H"/>
    <property type="match status" value="1"/>
</dbReference>
<dbReference type="PANTHER" id="PTHR40050">
    <property type="entry name" value="INNER SPORE COAT PROTEIN H"/>
    <property type="match status" value="1"/>
</dbReference>
<dbReference type="EMBL" id="WHPN01000331">
    <property type="protein sequence ID" value="KAF4407119.1"/>
    <property type="molecule type" value="Genomic_DNA"/>
</dbReference>
<name>A0ABQ7FHJ2_9ACTN</name>
<reference evidence="2 3" key="1">
    <citation type="submission" date="2019-10" db="EMBL/GenBank/DDBJ databases">
        <title>Streptomyces tenebrisbrunneis sp.nov., an endogenous actinomycete isolated from of Lycium ruthenicum.</title>
        <authorList>
            <person name="Ma L."/>
        </authorList>
    </citation>
    <scope>NUCLEOTIDE SEQUENCE [LARGE SCALE GENOMIC DNA]</scope>
    <source>
        <strain evidence="2 3">TRM 66187</strain>
    </source>
</reference>
<dbReference type="InterPro" id="IPR014867">
    <property type="entry name" value="Spore_coat_CotH_CotH2/3/7"/>
</dbReference>
<evidence type="ECO:0000313" key="3">
    <source>
        <dbReference type="Proteomes" id="UP000621266"/>
    </source>
</evidence>
<sequence length="590" mass="62383">MSALTSIRHRLPVRLRQHWRPVALLAASLTVLLAFFGDVRIIPYVTSAAAESDETAITENVAGTVDLYDDSAEHTLQLEYDVDDFDRMMKKFQEDGEKDWIEADLTVDGTYLNSVGIRLKGNSTLRSLRGGGGGRGAAAPGGAEAEARGAGGAGGAGSAGGAGGAGGGLPGGASRQGQDAPAAEADGEGDQAQRRRVGPDGRGGMVSLSADKPEELPWLISVDKYVEGRAYQGHQEISLRPGSNAEVPLNEAVTLSLMDASEQPAERFAFSSLKVNNRPAATRLMVENPGADYARNTVGDNGVLYKALSTGSFTYKGDDQTDYKEDFKQLTMEGSQDVQPVVDLIEWVETASDEEFEKELSDHVDVESFARYVATQNLLLNFDDMSGPGKNYYLWYDLSAKKFTILGWDFNLTLSGDAEQGPDEAGGMLGGGGGGGAPAGAGEPPAGAGRAPEGARTRGTADEGDEGTADQDPADRAAPNEGNQNEADPNRTGPNQAEGEGRRRGGMSGHRLKERFLELDAFDDVRHEAYRELYETYYASGRAGKALDTAVARAEAAGADPDDLAAKAETLRSTITARTKSLASDEVITG</sequence>
<feature type="region of interest" description="Disordered" evidence="1">
    <location>
        <begin position="128"/>
        <end position="209"/>
    </location>
</feature>
<evidence type="ECO:0000313" key="2">
    <source>
        <dbReference type="EMBL" id="KAF4407119.1"/>
    </source>
</evidence>
<dbReference type="Pfam" id="PF08757">
    <property type="entry name" value="CotH"/>
    <property type="match status" value="1"/>
</dbReference>
<gene>
    <name evidence="2" type="ORF">GCU69_21250</name>
</gene>
<keyword evidence="2" id="KW-0946">Virion</keyword>
<feature type="compositionally biased region" description="Low complexity" evidence="1">
    <location>
        <begin position="440"/>
        <end position="452"/>
    </location>
</feature>
<comment type="caution">
    <text evidence="2">The sequence shown here is derived from an EMBL/GenBank/DDBJ whole genome shotgun (WGS) entry which is preliminary data.</text>
</comment>
<feature type="region of interest" description="Disordered" evidence="1">
    <location>
        <begin position="419"/>
        <end position="509"/>
    </location>
</feature>
<feature type="compositionally biased region" description="Low complexity" evidence="1">
    <location>
        <begin position="172"/>
        <end position="184"/>
    </location>
</feature>
<organism evidence="2 3">
    <name type="scientific">Streptomyces lycii</name>
    <dbReference type="NCBI Taxonomy" id="2654337"/>
    <lineage>
        <taxon>Bacteria</taxon>
        <taxon>Bacillati</taxon>
        <taxon>Actinomycetota</taxon>
        <taxon>Actinomycetes</taxon>
        <taxon>Kitasatosporales</taxon>
        <taxon>Streptomycetaceae</taxon>
        <taxon>Streptomyces</taxon>
    </lineage>
</organism>
<evidence type="ECO:0000256" key="1">
    <source>
        <dbReference type="SAM" id="MobiDB-lite"/>
    </source>
</evidence>
<feature type="compositionally biased region" description="Gly residues" evidence="1">
    <location>
        <begin position="149"/>
        <end position="171"/>
    </location>
</feature>
<dbReference type="RefSeq" id="WP_156206884.1">
    <property type="nucleotide sequence ID" value="NZ_WHPN01000331.1"/>
</dbReference>